<keyword evidence="4" id="KW-1185">Reference proteome</keyword>
<evidence type="ECO:0000313" key="3">
    <source>
        <dbReference type="EMBL" id="OCF37112.1"/>
    </source>
</evidence>
<dbReference type="EMBL" id="KI669493">
    <property type="protein sequence ID" value="OCF37112.1"/>
    <property type="molecule type" value="Genomic_DNA"/>
</dbReference>
<proteinExistence type="predicted"/>
<reference evidence="4" key="2">
    <citation type="submission" date="2013-12" db="EMBL/GenBank/DDBJ databases">
        <title>Evolution of pathogenesis and genome organization in the Tremellales.</title>
        <authorList>
            <person name="Cuomo C."/>
            <person name="Litvintseva A."/>
            <person name="Heitman J."/>
            <person name="Chen Y."/>
            <person name="Sun S."/>
            <person name="Springer D."/>
            <person name="Dromer F."/>
            <person name="Young S."/>
            <person name="Zeng Q."/>
            <person name="Chapman S."/>
            <person name="Gujja S."/>
            <person name="Saif S."/>
            <person name="Birren B."/>
        </authorList>
    </citation>
    <scope>NUCLEOTIDE SEQUENCE [LARGE SCALE GENOMIC DNA]</scope>
    <source>
        <strain evidence="4">BCC8398</strain>
    </source>
</reference>
<organism evidence="3 4">
    <name type="scientific">Kwoniella heveanensis BCC8398</name>
    <dbReference type="NCBI Taxonomy" id="1296120"/>
    <lineage>
        <taxon>Eukaryota</taxon>
        <taxon>Fungi</taxon>
        <taxon>Dikarya</taxon>
        <taxon>Basidiomycota</taxon>
        <taxon>Agaricomycotina</taxon>
        <taxon>Tremellomycetes</taxon>
        <taxon>Tremellales</taxon>
        <taxon>Cryptococcaceae</taxon>
        <taxon>Kwoniella</taxon>
    </lineage>
</organism>
<accession>A0A1B9H1G3</accession>
<evidence type="ECO:0000313" key="4">
    <source>
        <dbReference type="Proteomes" id="UP000092666"/>
    </source>
</evidence>
<feature type="compositionally biased region" description="Low complexity" evidence="1">
    <location>
        <begin position="37"/>
        <end position="48"/>
    </location>
</feature>
<feature type="region of interest" description="Disordered" evidence="1">
    <location>
        <begin position="124"/>
        <end position="150"/>
    </location>
</feature>
<name>A0A1B9H1G3_9TREE</name>
<evidence type="ECO:0000256" key="1">
    <source>
        <dbReference type="SAM" id="MobiDB-lite"/>
    </source>
</evidence>
<keyword evidence="2" id="KW-0472">Membrane</keyword>
<evidence type="ECO:0000256" key="2">
    <source>
        <dbReference type="SAM" id="Phobius"/>
    </source>
</evidence>
<keyword evidence="2" id="KW-0812">Transmembrane</keyword>
<dbReference type="Proteomes" id="UP000092666">
    <property type="component" value="Unassembled WGS sequence"/>
</dbReference>
<feature type="region of interest" description="Disordered" evidence="1">
    <location>
        <begin position="1"/>
        <end position="62"/>
    </location>
</feature>
<feature type="transmembrane region" description="Helical" evidence="2">
    <location>
        <begin position="95"/>
        <end position="115"/>
    </location>
</feature>
<keyword evidence="2" id="KW-1133">Transmembrane helix</keyword>
<reference evidence="3 4" key="1">
    <citation type="submission" date="2013-07" db="EMBL/GenBank/DDBJ databases">
        <title>The Genome Sequence of Cryptococcus heveanensis BCC8398.</title>
        <authorList>
            <consortium name="The Broad Institute Genome Sequencing Platform"/>
            <person name="Cuomo C."/>
            <person name="Litvintseva A."/>
            <person name="Chen Y."/>
            <person name="Heitman J."/>
            <person name="Sun S."/>
            <person name="Springer D."/>
            <person name="Dromer F."/>
            <person name="Young S.K."/>
            <person name="Zeng Q."/>
            <person name="Gargeya S."/>
            <person name="Fitzgerald M."/>
            <person name="Abouelleil A."/>
            <person name="Alvarado L."/>
            <person name="Berlin A.M."/>
            <person name="Chapman S.B."/>
            <person name="Dewar J."/>
            <person name="Goldberg J."/>
            <person name="Griggs A."/>
            <person name="Gujja S."/>
            <person name="Hansen M."/>
            <person name="Howarth C."/>
            <person name="Imamovic A."/>
            <person name="Larimer J."/>
            <person name="McCowan C."/>
            <person name="Murphy C."/>
            <person name="Pearson M."/>
            <person name="Priest M."/>
            <person name="Roberts A."/>
            <person name="Saif S."/>
            <person name="Shea T."/>
            <person name="Sykes S."/>
            <person name="Wortman J."/>
            <person name="Nusbaum C."/>
            <person name="Birren B."/>
        </authorList>
    </citation>
    <scope>NUCLEOTIDE SEQUENCE [LARGE SCALE GENOMIC DNA]</scope>
    <source>
        <strain evidence="3 4">BCC8398</strain>
    </source>
</reference>
<dbReference type="AlphaFoldDB" id="A0A1B9H1G3"/>
<feature type="compositionally biased region" description="Basic and acidic residues" evidence="1">
    <location>
        <begin position="140"/>
        <end position="150"/>
    </location>
</feature>
<gene>
    <name evidence="3" type="ORF">I316_01017</name>
</gene>
<protein>
    <submittedName>
        <fullName evidence="3">Uncharacterized protein</fullName>
    </submittedName>
</protein>
<sequence>MSSPQRTRSPKSPIPPSALSSKSANSGRLDRRPLLPPAVARAARASASNGGGSGSPSATAGAGLANATAGAAAGAGAKVGGGSKSLFQSYLSLSANTRIIFGVVIGIVGLAGMMVDRNVLQDDDSLNNSSGSGSGPQQDKGFEVRMVDRK</sequence>
<feature type="compositionally biased region" description="Low complexity" evidence="1">
    <location>
        <begin position="126"/>
        <end position="139"/>
    </location>
</feature>